<dbReference type="Proteomes" id="UP000033260">
    <property type="component" value="Chromosome"/>
</dbReference>
<protein>
    <submittedName>
        <fullName evidence="1">Uncharacterized protein</fullName>
    </submittedName>
</protein>
<proteinExistence type="predicted"/>
<accession>A0AAU8S4Y0</accession>
<organism evidence="1 2">
    <name type="scientific">Pseudomonas putida S13.1.2</name>
    <dbReference type="NCBI Taxonomy" id="1384061"/>
    <lineage>
        <taxon>Bacteria</taxon>
        <taxon>Pseudomonadati</taxon>
        <taxon>Pseudomonadota</taxon>
        <taxon>Gammaproteobacteria</taxon>
        <taxon>Pseudomonadales</taxon>
        <taxon>Pseudomonadaceae</taxon>
        <taxon>Pseudomonas</taxon>
    </lineage>
</organism>
<evidence type="ECO:0000313" key="1">
    <source>
        <dbReference type="EMBL" id="AJQ50277.1"/>
    </source>
</evidence>
<reference evidence="1 2" key="1">
    <citation type="submission" date="2015-02" db="EMBL/GenBank/DDBJ databases">
        <title>Complete Genome Sequencing of Pseudomonas putida S13.1.2.</title>
        <authorList>
            <person name="Chong T.M."/>
            <person name="Chan K.G."/>
            <person name="Dessaux Y."/>
        </authorList>
    </citation>
    <scope>NUCLEOTIDE SEQUENCE [LARGE SCALE GENOMIC DNA]</scope>
    <source>
        <strain evidence="1 2">S13.1.2</strain>
    </source>
</reference>
<name>A0AAU8S4Y0_PSEPU</name>
<sequence>MGMAPNDLSWQCGYQVSVDGKAPQQYSAKDEIVGIGRDLMVGSDPFDSLVSSRYAAPLGYCSIDFK</sequence>
<dbReference type="EMBL" id="CP010979">
    <property type="protein sequence ID" value="AJQ50277.1"/>
    <property type="molecule type" value="Genomic_DNA"/>
</dbReference>
<evidence type="ECO:0000313" key="2">
    <source>
        <dbReference type="Proteomes" id="UP000033260"/>
    </source>
</evidence>
<dbReference type="AlphaFoldDB" id="A0AAU8S4Y0"/>
<gene>
    <name evidence="1" type="ORF">N805_24905</name>
</gene>